<organism evidence="3">
    <name type="scientific">Xanthomonas euvesicatoria pv. vesicatoria (strain 85-10)</name>
    <name type="common">Xanthomonas campestris pv. vesicatoria</name>
    <dbReference type="NCBI Taxonomy" id="316273"/>
    <lineage>
        <taxon>Bacteria</taxon>
        <taxon>Pseudomonadati</taxon>
        <taxon>Pseudomonadota</taxon>
        <taxon>Gammaproteobacteria</taxon>
        <taxon>Lysobacterales</taxon>
        <taxon>Lysobacteraceae</taxon>
        <taxon>Xanthomonas</taxon>
    </lineage>
</organism>
<accession>Q3BYT4</accession>
<proteinExistence type="predicted"/>
<sequence>MRRDPLEPGELRGASPHATSGDGRLVGVAACVGMISSALDQWHWFRRSGVALL</sequence>
<dbReference type="KEGG" id="xcv:XCV0348"/>
<evidence type="ECO:0000256" key="1">
    <source>
        <dbReference type="SAM" id="MobiDB-lite"/>
    </source>
</evidence>
<evidence type="ECO:0000313" key="3">
    <source>
        <dbReference type="Proteomes" id="UP000007069"/>
    </source>
</evidence>
<dbReference type="HOGENOM" id="CLU_3105378_0_0_6"/>
<name>Q3BYT4_XANE5</name>
<dbReference type="EMBL" id="AM039952">
    <property type="protein sequence ID" value="CAJ21979.1"/>
    <property type="molecule type" value="Genomic_DNA"/>
</dbReference>
<reference evidence="2 3" key="1">
    <citation type="journal article" date="2005" name="J. Bacteriol.">
        <title>Insights into genome plasticity and pathogenicity of the plant pathogenic Bacterium Xanthomonas campestris pv. vesicatoria revealed by the complete genome sequence.</title>
        <authorList>
            <person name="Thieme F."/>
            <person name="Koebnik R."/>
            <person name="Bekel T."/>
            <person name="Berger C."/>
            <person name="Boch J."/>
            <person name="Buettner D."/>
            <person name="Caldana C."/>
            <person name="Gaigalat L."/>
            <person name="Goesmann A."/>
            <person name="Kay S."/>
            <person name="Kirchner O."/>
            <person name="Lanz C."/>
            <person name="Linke B."/>
            <person name="McHardy A.C."/>
            <person name="Meyer F."/>
            <person name="Mittenhuber G."/>
            <person name="Nies D.H."/>
            <person name="Niesbach-Kloesgen U."/>
            <person name="Patschkowski T."/>
            <person name="Rueckert C."/>
            <person name="Rupp O."/>
            <person name="Schneicker S."/>
            <person name="Schuster S.C."/>
            <person name="Vorhoelter F.J."/>
            <person name="Weber E."/>
            <person name="Puehler A."/>
            <person name="Bonas U."/>
            <person name="Bartels D."/>
            <person name="Kaiser O."/>
        </authorList>
    </citation>
    <scope>NUCLEOTIDE SEQUENCE [LARGE SCALE GENOMIC DNA]</scope>
    <source>
        <strain evidence="2 3">85-10</strain>
    </source>
</reference>
<gene>
    <name evidence="2" type="ordered locus">XCV0348</name>
</gene>
<protein>
    <submittedName>
        <fullName evidence="2">Uncharacterized protein</fullName>
    </submittedName>
</protein>
<feature type="compositionally biased region" description="Basic and acidic residues" evidence="1">
    <location>
        <begin position="1"/>
        <end position="10"/>
    </location>
</feature>
<dbReference type="AlphaFoldDB" id="Q3BYT4"/>
<feature type="region of interest" description="Disordered" evidence="1">
    <location>
        <begin position="1"/>
        <end position="23"/>
    </location>
</feature>
<dbReference type="Proteomes" id="UP000007069">
    <property type="component" value="Chromosome"/>
</dbReference>
<evidence type="ECO:0000313" key="2">
    <source>
        <dbReference type="EMBL" id="CAJ21979.1"/>
    </source>
</evidence>